<reference evidence="2 3" key="1">
    <citation type="submission" date="2016-10" db="EMBL/GenBank/DDBJ databases">
        <title>Comparative genomics uncovers the prolific and rare metabolic potential of the cyanobacterial genus Moorea.</title>
        <authorList>
            <person name="Leao T."/>
            <person name="Castelao G."/>
            <person name="Korobeynikov A."/>
            <person name="Monroe E.A."/>
            <person name="Podell S."/>
            <person name="Glukhov E."/>
            <person name="Allen E."/>
            <person name="Gerwick W.H."/>
            <person name="Gerwick L."/>
        </authorList>
    </citation>
    <scope>NUCLEOTIDE SEQUENCE [LARGE SCALE GENOMIC DNA]</scope>
    <source>
        <strain evidence="2 3">PNG5-198</strain>
    </source>
</reference>
<feature type="coiled-coil region" evidence="1">
    <location>
        <begin position="19"/>
        <end position="60"/>
    </location>
</feature>
<keyword evidence="3" id="KW-1185">Reference proteome</keyword>
<organism evidence="2 3">
    <name type="scientific">Moorena bouillonii PNG</name>
    <dbReference type="NCBI Taxonomy" id="568701"/>
    <lineage>
        <taxon>Bacteria</taxon>
        <taxon>Bacillati</taxon>
        <taxon>Cyanobacteriota</taxon>
        <taxon>Cyanophyceae</taxon>
        <taxon>Coleofasciculales</taxon>
        <taxon>Coleofasciculaceae</taxon>
        <taxon>Moorena</taxon>
    </lineage>
</organism>
<gene>
    <name evidence="2" type="ORF">BJP37_13450</name>
</gene>
<protein>
    <submittedName>
        <fullName evidence="2">Uncharacterized protein</fullName>
    </submittedName>
</protein>
<evidence type="ECO:0000256" key="1">
    <source>
        <dbReference type="SAM" id="Coils"/>
    </source>
</evidence>
<accession>A0A1U7N1M7</accession>
<evidence type="ECO:0000313" key="2">
    <source>
        <dbReference type="EMBL" id="OLT59875.1"/>
    </source>
</evidence>
<dbReference type="AlphaFoldDB" id="A0A1U7N1M7"/>
<comment type="caution">
    <text evidence="2">The sequence shown here is derived from an EMBL/GenBank/DDBJ whole genome shotgun (WGS) entry which is preliminary data.</text>
</comment>
<dbReference type="EMBL" id="MKZS01000001">
    <property type="protein sequence ID" value="OLT59875.1"/>
    <property type="molecule type" value="Genomic_DNA"/>
</dbReference>
<dbReference type="RefSeq" id="WP_198954043.1">
    <property type="nucleotide sequence ID" value="NZ_MKZS01000001.1"/>
</dbReference>
<keyword evidence="1" id="KW-0175">Coiled coil</keyword>
<name>A0A1U7N1M7_9CYAN</name>
<sequence>MLENSVQVKNEQLSDLHEVEELRALVRQQAETIAELAKHNQELSKRIRELEEELRGKKKLNKKPQRACE</sequence>
<proteinExistence type="predicted"/>
<dbReference type="Proteomes" id="UP000186657">
    <property type="component" value="Unassembled WGS sequence"/>
</dbReference>
<evidence type="ECO:0000313" key="3">
    <source>
        <dbReference type="Proteomes" id="UP000186657"/>
    </source>
</evidence>